<dbReference type="SUPFAM" id="SSF46689">
    <property type="entry name" value="Homeodomain-like"/>
    <property type="match status" value="1"/>
</dbReference>
<reference evidence="4 5" key="1">
    <citation type="submission" date="2016-12" db="EMBL/GenBank/DDBJ databases">
        <authorList>
            <person name="Song W.-J."/>
            <person name="Kurnit D.M."/>
        </authorList>
    </citation>
    <scope>NUCLEOTIDE SEQUENCE [LARGE SCALE GENOMIC DNA]</scope>
    <source>
        <strain evidence="4 5">DSM 12503</strain>
    </source>
</reference>
<sequence>MDKKAEIYRCGKHLFSLKGFKDTNVAEIMKMAGMAAGTFYNYYPSKETLFLDIYNEENVILKKSIMESLDVNADPMHTMQQMMLLNYQGMNSNPILREWYNRDVFNKIEKSFCEEKGLKNVDFLYSNFIEIVREWQAAGRMRSDIDAELIMAMFTALIVAETHKDEIGIQYFPHLIEYLAEFTMKGLLDCPARTLNEEEDDL</sequence>
<dbReference type="RefSeq" id="WP_242952423.1">
    <property type="nucleotide sequence ID" value="NZ_FRFD01000012.1"/>
</dbReference>
<organism evidence="4 5">
    <name type="scientific">Anaerocolumna xylanovorans DSM 12503</name>
    <dbReference type="NCBI Taxonomy" id="1121345"/>
    <lineage>
        <taxon>Bacteria</taxon>
        <taxon>Bacillati</taxon>
        <taxon>Bacillota</taxon>
        <taxon>Clostridia</taxon>
        <taxon>Lachnospirales</taxon>
        <taxon>Lachnospiraceae</taxon>
        <taxon>Anaerocolumna</taxon>
    </lineage>
</organism>
<dbReference type="STRING" id="1121345.SAMN02745217_03918"/>
<dbReference type="Gene3D" id="1.10.357.10">
    <property type="entry name" value="Tetracycline Repressor, domain 2"/>
    <property type="match status" value="1"/>
</dbReference>
<keyword evidence="5" id="KW-1185">Reference proteome</keyword>
<accession>A0A1M7YK61</accession>
<dbReference type="InterPro" id="IPR050624">
    <property type="entry name" value="HTH-type_Tx_Regulator"/>
</dbReference>
<evidence type="ECO:0000313" key="4">
    <source>
        <dbReference type="EMBL" id="SHO53015.1"/>
    </source>
</evidence>
<feature type="domain" description="HTH tetR-type" evidence="3">
    <location>
        <begin position="1"/>
        <end position="61"/>
    </location>
</feature>
<protein>
    <submittedName>
        <fullName evidence="4">Transcriptional regulator, TetR family</fullName>
    </submittedName>
</protein>
<proteinExistence type="predicted"/>
<dbReference type="SUPFAM" id="SSF48498">
    <property type="entry name" value="Tetracyclin repressor-like, C-terminal domain"/>
    <property type="match status" value="1"/>
</dbReference>
<feature type="DNA-binding region" description="H-T-H motif" evidence="2">
    <location>
        <begin position="24"/>
        <end position="43"/>
    </location>
</feature>
<dbReference type="GO" id="GO:0003677">
    <property type="term" value="F:DNA binding"/>
    <property type="evidence" value="ECO:0007669"/>
    <property type="project" value="UniProtKB-UniRule"/>
</dbReference>
<dbReference type="PROSITE" id="PS50977">
    <property type="entry name" value="HTH_TETR_2"/>
    <property type="match status" value="1"/>
</dbReference>
<dbReference type="EMBL" id="FRFD01000012">
    <property type="protein sequence ID" value="SHO53015.1"/>
    <property type="molecule type" value="Genomic_DNA"/>
</dbReference>
<name>A0A1M7YK61_9FIRM</name>
<dbReference type="PANTHER" id="PTHR43479:SF11">
    <property type="entry name" value="ACREF_ENVCD OPERON REPRESSOR-RELATED"/>
    <property type="match status" value="1"/>
</dbReference>
<dbReference type="PRINTS" id="PR00455">
    <property type="entry name" value="HTHTETR"/>
</dbReference>
<evidence type="ECO:0000256" key="1">
    <source>
        <dbReference type="ARBA" id="ARBA00023125"/>
    </source>
</evidence>
<evidence type="ECO:0000256" key="2">
    <source>
        <dbReference type="PROSITE-ProRule" id="PRU00335"/>
    </source>
</evidence>
<evidence type="ECO:0000259" key="3">
    <source>
        <dbReference type="PROSITE" id="PS50977"/>
    </source>
</evidence>
<evidence type="ECO:0000313" key="5">
    <source>
        <dbReference type="Proteomes" id="UP000184612"/>
    </source>
</evidence>
<dbReference type="InterPro" id="IPR036271">
    <property type="entry name" value="Tet_transcr_reg_TetR-rel_C_sf"/>
</dbReference>
<dbReference type="Pfam" id="PF00440">
    <property type="entry name" value="TetR_N"/>
    <property type="match status" value="1"/>
</dbReference>
<dbReference type="InterPro" id="IPR001647">
    <property type="entry name" value="HTH_TetR"/>
</dbReference>
<dbReference type="PANTHER" id="PTHR43479">
    <property type="entry name" value="ACREF/ENVCD OPERON REPRESSOR-RELATED"/>
    <property type="match status" value="1"/>
</dbReference>
<gene>
    <name evidence="4" type="ORF">SAMN02745217_03918</name>
</gene>
<dbReference type="Proteomes" id="UP000184612">
    <property type="component" value="Unassembled WGS sequence"/>
</dbReference>
<dbReference type="InterPro" id="IPR009057">
    <property type="entry name" value="Homeodomain-like_sf"/>
</dbReference>
<keyword evidence="1 2" id="KW-0238">DNA-binding</keyword>
<dbReference type="AlphaFoldDB" id="A0A1M7YK61"/>